<evidence type="ECO:0008006" key="3">
    <source>
        <dbReference type="Google" id="ProtNLM"/>
    </source>
</evidence>
<comment type="caution">
    <text evidence="1">The sequence shown here is derived from an EMBL/GenBank/DDBJ whole genome shotgun (WGS) entry which is preliminary data.</text>
</comment>
<proteinExistence type="predicted"/>
<organism evidence="1 2">
    <name type="scientific">Nitrosopumilus zosterae</name>
    <dbReference type="NCBI Taxonomy" id="718286"/>
    <lineage>
        <taxon>Archaea</taxon>
        <taxon>Nitrososphaerota</taxon>
        <taxon>Nitrososphaeria</taxon>
        <taxon>Nitrosopumilales</taxon>
        <taxon>Nitrosopumilaceae</taxon>
        <taxon>Nitrosopumilus</taxon>
    </lineage>
</organism>
<name>A0A2S2KQA8_9ARCH</name>
<reference evidence="1 2" key="1">
    <citation type="submission" date="2018-05" db="EMBL/GenBank/DDBJ databases">
        <title>genome sequencing of Nitrosopumilus sp. NM25.</title>
        <authorList>
            <person name="Mori K."/>
            <person name="Nakagawa T."/>
        </authorList>
    </citation>
    <scope>NUCLEOTIDE SEQUENCE [LARGE SCALE GENOMIC DNA]</scope>
    <source>
        <strain evidence="1 2">NM25</strain>
    </source>
</reference>
<keyword evidence="2" id="KW-1185">Reference proteome</keyword>
<evidence type="ECO:0000313" key="1">
    <source>
        <dbReference type="EMBL" id="GBH33794.1"/>
    </source>
</evidence>
<gene>
    <name evidence="1" type="ORF">NZNM25_05850</name>
</gene>
<evidence type="ECO:0000313" key="2">
    <source>
        <dbReference type="Proteomes" id="UP000245829"/>
    </source>
</evidence>
<dbReference type="Proteomes" id="UP000245829">
    <property type="component" value="Unassembled WGS sequence"/>
</dbReference>
<protein>
    <recommendedName>
        <fullName evidence="3">Peptidase</fullName>
    </recommendedName>
</protein>
<dbReference type="AlphaFoldDB" id="A0A2S2KQA8"/>
<accession>A0A2S2KQA8</accession>
<dbReference type="EMBL" id="BGKI01000002">
    <property type="protein sequence ID" value="GBH33794.1"/>
    <property type="molecule type" value="Genomic_DNA"/>
</dbReference>
<sequence>MLGMKFLFIVVIISLITLIPIMDADASSNPNLFVSAENSQFANHFSGSMVIEVVVNDPNLRDTDEGKGEPDVTINGKSLRMVQATDGNWYAYFANVQKAKAADSTVGSNGKGLDFGVFCSRDTSSTVFGISLSETDGFAVPRSTGLGGFTNGDSSFNSCTGIPTGSSNMNNVVRKAKSINTNSNIPVGQIGLNSNAWPLIQLYSFGDVIIQYNPGGPTQQVSLEYDEMQNISLNIDRSLYPTNAEVFLTVNDFQLNQDPTDEDSWTFDVGSSPSTFYQAFDNTGSNDANGGSGLVDLVPSLSSLGFENNGKLSLNVGNVMELKTNSDQPVTSVNDGGANTFSEIVTLVERQSNSGIFESFDFNDQSVIGILDNAPRGQTGQITYNDESVSILTGSSTASVSVNDEPVLTIGNGAALRPGTKYPVILIDPDQNLNTGANDDLDVFRETAIIPTITIGNPITLENANTVQFHSTSPTLTGGTSVTSTVPDSNSDRLIIDSTTLGNASYDMFSVNLGVSVSTLASILLDDSKSNTSGTNWINYDLRSFEKELGVSDFSDTSINMTFGALGSSPITIVDAGDLSSAQGFIQIDDSDVNAILAESGNVFLVIDFDSSHNDAGVIDISSETQKQPIVFDLFSFGLENDQSINNSIYRFELEETADNSSTFEGTLEYAVTNQLNILDSGFIQTIDAISDDVKIIVTNRLIDESGITISYSDIDVTGVTTRTSTQSDISTHSGAVSTASTFRFGQPVTITLKDPDLNLKQDLVDIYFVINDPNSANVDTVGKDGIKLLEVLIKDIRYKRCTIDGIEYGGLGATGFTLVETGPSTGIFQGVFKMPSQICNKSGTALISSAGGSLDAKYYDSRDSFGNANTFSLLRSQSSASFSSSPQLSSYEIVKPLSGNIEEIILSGSVNNHRRGIPLEVNIISPDGKSQIFGATLSSGGGYRSMISINENSLSGVYEIQLSHNNFDLGSISFEVIPPKIPNWVKNTAKSWATTSISNSEFLDGLEYLIKEGIITVPSTESNSSFNQTIPDWIKNNAKWWSDNKISDEDFIKSLQFLIKKGIIRV</sequence>